<evidence type="ECO:0000313" key="3">
    <source>
        <dbReference type="EMBL" id="SVP91824.1"/>
    </source>
</evidence>
<dbReference type="PANTHER" id="PTHR44094">
    <property type="entry name" value="DNAJ HEAT SHOCK N-TERMINAL DOMAIN-CONTAINING PROTEIN"/>
    <property type="match status" value="1"/>
</dbReference>
<dbReference type="PRINTS" id="PR00625">
    <property type="entry name" value="JDOMAIN"/>
</dbReference>
<dbReference type="SMART" id="SM00271">
    <property type="entry name" value="DnaJ"/>
    <property type="match status" value="1"/>
</dbReference>
<name>A0A3B0MPQ4_THEAN</name>
<dbReference type="PROSITE" id="PS00636">
    <property type="entry name" value="DNAJ_1"/>
    <property type="match status" value="1"/>
</dbReference>
<protein>
    <submittedName>
        <fullName evidence="3">DnaJ protein, putative</fullName>
    </submittedName>
</protein>
<dbReference type="VEuPathDB" id="PiroplasmaDB:TA11995"/>
<dbReference type="Pfam" id="PF00226">
    <property type="entry name" value="DnaJ"/>
    <property type="match status" value="1"/>
</dbReference>
<dbReference type="InterPro" id="IPR018253">
    <property type="entry name" value="DnaJ_domain_CS"/>
</dbReference>
<feature type="region of interest" description="Disordered" evidence="1">
    <location>
        <begin position="22"/>
        <end position="45"/>
    </location>
</feature>
<proteinExistence type="predicted"/>
<dbReference type="PANTHER" id="PTHR44094:SF8">
    <property type="entry name" value="DNAJ HEAT SHOCK N-TERMINAL DOMAIN-CONTAINING PROTEIN-RELATED"/>
    <property type="match status" value="1"/>
</dbReference>
<dbReference type="InterPro" id="IPR036869">
    <property type="entry name" value="J_dom_sf"/>
</dbReference>
<evidence type="ECO:0000313" key="4">
    <source>
        <dbReference type="EMBL" id="SVP92089.1"/>
    </source>
</evidence>
<dbReference type="CDD" id="cd06257">
    <property type="entry name" value="DnaJ"/>
    <property type="match status" value="1"/>
</dbReference>
<feature type="domain" description="J" evidence="2">
    <location>
        <begin position="215"/>
        <end position="283"/>
    </location>
</feature>
<evidence type="ECO:0000259" key="2">
    <source>
        <dbReference type="PROSITE" id="PS50076"/>
    </source>
</evidence>
<evidence type="ECO:0000256" key="1">
    <source>
        <dbReference type="SAM" id="MobiDB-lite"/>
    </source>
</evidence>
<dbReference type="AlphaFoldDB" id="A0A3B0MPQ4"/>
<accession>A0A3B0MPQ4</accession>
<dbReference type="Pfam" id="PF14308">
    <property type="entry name" value="DnaJ-X"/>
    <property type="match status" value="1"/>
</dbReference>
<dbReference type="PROSITE" id="PS50076">
    <property type="entry name" value="DNAJ_2"/>
    <property type="match status" value="1"/>
</dbReference>
<sequence length="563" mass="63973">MEILASAELELELAHSVSKPIPTSSGFVNDPSTESADQTPLRLSNRKVSKFTEEDESLSTHPLVSALFSTRRPRDVSSAVSSGIKSITKGVVVGATGLVMCPVVGLSEDGVKGFFKGVGAGVLAAISLPLAGIGVSLYQLTRGVINTPNAICQKASGKVWNKERRVWEHNWYSLDEEYRKIKSYITSSSEKEFFTNNTNRVNNTEGNDKKVFETELYDILQVPTNASQECIRRSYYRLALRYHPDKNTNADGDNDYNEIFSRLGEAYQILGDEHRRKKYDLNGRSAIDEMPILESQLFFSMLFGTEALEPLIGKLRMALYLELEMRDDLSKTQHDFQKLQQVREVQIAVYLREYIRSFVCGEHDEFRKKVTEYVKELCKNSFSVAVVETLGWTYQNYAKEYIGKRSSFLGISGRIAKSKQKSRNFRKYFKTYVCFLKTAILESGHNRTCDADEAFISDVGVNFNEKSIPVILDAMLNVCLIDIQNTVRAACKRLLKDMSVDSSWRLRRADALLETGKIFLQVAKEAKPNFWGDFTVKEFCQHVNSPKKKNERVNVHYSDEPFY</sequence>
<dbReference type="InterPro" id="IPR026894">
    <property type="entry name" value="DnaJ_X"/>
</dbReference>
<feature type="compositionally biased region" description="Polar residues" evidence="1">
    <location>
        <begin position="22"/>
        <end position="42"/>
    </location>
</feature>
<dbReference type="Gene3D" id="1.10.287.110">
    <property type="entry name" value="DnaJ domain"/>
    <property type="match status" value="1"/>
</dbReference>
<dbReference type="SUPFAM" id="SSF46565">
    <property type="entry name" value="Chaperone J-domain"/>
    <property type="match status" value="1"/>
</dbReference>
<dbReference type="EMBL" id="UIVT01000002">
    <property type="protein sequence ID" value="SVP91824.1"/>
    <property type="molecule type" value="Genomic_DNA"/>
</dbReference>
<organism evidence="3">
    <name type="scientific">Theileria annulata</name>
    <dbReference type="NCBI Taxonomy" id="5874"/>
    <lineage>
        <taxon>Eukaryota</taxon>
        <taxon>Sar</taxon>
        <taxon>Alveolata</taxon>
        <taxon>Apicomplexa</taxon>
        <taxon>Aconoidasida</taxon>
        <taxon>Piroplasmida</taxon>
        <taxon>Theileriidae</taxon>
        <taxon>Theileria</taxon>
    </lineage>
</organism>
<reference evidence="3" key="1">
    <citation type="submission" date="2018-07" db="EMBL/GenBank/DDBJ databases">
        <authorList>
            <person name="Quirk P.G."/>
            <person name="Krulwich T.A."/>
        </authorList>
    </citation>
    <scope>NUCLEOTIDE SEQUENCE</scope>
    <source>
        <strain evidence="3">Anand</strain>
    </source>
</reference>
<dbReference type="EMBL" id="UIVS01000002">
    <property type="protein sequence ID" value="SVP92089.1"/>
    <property type="molecule type" value="Genomic_DNA"/>
</dbReference>
<dbReference type="InterPro" id="IPR052423">
    <property type="entry name" value="EMIR"/>
</dbReference>
<dbReference type="InterPro" id="IPR001623">
    <property type="entry name" value="DnaJ_domain"/>
</dbReference>
<gene>
    <name evidence="3" type="ORF">TAT_000195000</name>
    <name evidence="4" type="ORF">TAV_000195300</name>
</gene>